<dbReference type="EMBL" id="CP027169">
    <property type="protein sequence ID" value="AVK04868.1"/>
    <property type="molecule type" value="Genomic_DNA"/>
</dbReference>
<proteinExistence type="predicted"/>
<dbReference type="Proteomes" id="UP000238390">
    <property type="component" value="Chromosome"/>
</dbReference>
<evidence type="ECO:0000313" key="2">
    <source>
        <dbReference type="Proteomes" id="UP000238390"/>
    </source>
</evidence>
<accession>A0A2R3ISE8</accession>
<protein>
    <submittedName>
        <fullName evidence="1">Uncharacterized protein</fullName>
    </submittedName>
</protein>
<gene>
    <name evidence="1" type="ORF">CSB93_5577</name>
</gene>
<dbReference type="AlphaFoldDB" id="A0A2R3ISE8"/>
<name>A0A2R3ISE8_9PSED</name>
<organism evidence="1 2">
    <name type="scientific">Pseudomonas paraeruginosa</name>
    <dbReference type="NCBI Taxonomy" id="2994495"/>
    <lineage>
        <taxon>Bacteria</taxon>
        <taxon>Pseudomonadati</taxon>
        <taxon>Pseudomonadota</taxon>
        <taxon>Gammaproteobacteria</taxon>
        <taxon>Pseudomonadales</taxon>
        <taxon>Pseudomonadaceae</taxon>
        <taxon>Pseudomonas</taxon>
    </lineage>
</organism>
<sequence>MAQEFSEEFSASLKPPSVLQSMRAVGVFSWLIWSETAKKTRHKID</sequence>
<reference evidence="1 2" key="1">
    <citation type="submission" date="2018-02" db="EMBL/GenBank/DDBJ databases">
        <title>FDA/CDC Antimicrobial Resistant Isolate Bank Genome Sequencing.</title>
        <authorList>
            <person name="Benahmed F.H."/>
            <person name="Lutgring J.D."/>
            <person name="Yoo B."/>
            <person name="Machado M."/>
            <person name="Brown A."/>
            <person name="McAllister G."/>
            <person name="Perry A."/>
            <person name="Halpin A.L."/>
            <person name="Vavikolanu K."/>
            <person name="Ott S."/>
            <person name="Zhao X."/>
            <person name="Tallon L.J."/>
            <person name="Sadzewicz L."/>
            <person name="Aluvathingal J."/>
            <person name="Nadendla S."/>
            <person name="Voskania-kordi A."/>
            <person name="Simonyan V."/>
            <person name="Patel J."/>
            <person name="Shawar R.M."/>
        </authorList>
    </citation>
    <scope>NUCLEOTIDE SEQUENCE [LARGE SCALE GENOMIC DNA]</scope>
    <source>
        <strain evidence="1 2">AR_0356</strain>
    </source>
</reference>
<keyword evidence="2" id="KW-1185">Reference proteome</keyword>
<evidence type="ECO:0000313" key="1">
    <source>
        <dbReference type="EMBL" id="AVK04868.1"/>
    </source>
</evidence>